<feature type="transmembrane region" description="Helical" evidence="1">
    <location>
        <begin position="384"/>
        <end position="417"/>
    </location>
</feature>
<evidence type="ECO:0008006" key="4">
    <source>
        <dbReference type="Google" id="ProtNLM"/>
    </source>
</evidence>
<protein>
    <recommendedName>
        <fullName evidence="4">Glucosyltransferase GtrII-like protein</fullName>
    </recommendedName>
</protein>
<feature type="transmembrane region" description="Helical" evidence="1">
    <location>
        <begin position="146"/>
        <end position="168"/>
    </location>
</feature>
<proteinExistence type="predicted"/>
<keyword evidence="1" id="KW-0812">Transmembrane</keyword>
<keyword evidence="1" id="KW-1133">Transmembrane helix</keyword>
<dbReference type="AlphaFoldDB" id="A0A318EGX7"/>
<keyword evidence="1" id="KW-0472">Membrane</keyword>
<gene>
    <name evidence="2" type="ORF">C8E03_11858</name>
</gene>
<dbReference type="InterPro" id="IPR045691">
    <property type="entry name" value="DUF6056"/>
</dbReference>
<evidence type="ECO:0000313" key="2">
    <source>
        <dbReference type="EMBL" id="PXV85348.1"/>
    </source>
</evidence>
<feature type="transmembrane region" description="Helical" evidence="1">
    <location>
        <begin position="292"/>
        <end position="312"/>
    </location>
</feature>
<evidence type="ECO:0000313" key="3">
    <source>
        <dbReference type="Proteomes" id="UP000247523"/>
    </source>
</evidence>
<feature type="transmembrane region" description="Helical" evidence="1">
    <location>
        <begin position="319"/>
        <end position="342"/>
    </location>
</feature>
<reference evidence="2 3" key="1">
    <citation type="submission" date="2018-05" db="EMBL/GenBank/DDBJ databases">
        <title>Genomic Encyclopedia of Type Strains, Phase IV (KMG-IV): sequencing the most valuable type-strain genomes for metagenomic binning, comparative biology and taxonomic classification.</title>
        <authorList>
            <person name="Goeker M."/>
        </authorList>
    </citation>
    <scope>NUCLEOTIDE SEQUENCE [LARGE SCALE GENOMIC DNA]</scope>
    <source>
        <strain evidence="2 3">DSM 28816</strain>
    </source>
</reference>
<organism evidence="2 3">
    <name type="scientific">Lachnotalea glycerini</name>
    <dbReference type="NCBI Taxonomy" id="1763509"/>
    <lineage>
        <taxon>Bacteria</taxon>
        <taxon>Bacillati</taxon>
        <taxon>Bacillota</taxon>
        <taxon>Clostridia</taxon>
        <taxon>Lachnospirales</taxon>
        <taxon>Lachnospiraceae</taxon>
        <taxon>Lachnotalea</taxon>
    </lineage>
</organism>
<comment type="caution">
    <text evidence="2">The sequence shown here is derived from an EMBL/GenBank/DDBJ whole genome shotgun (WGS) entry which is preliminary data.</text>
</comment>
<feature type="transmembrane region" description="Helical" evidence="1">
    <location>
        <begin position="188"/>
        <end position="205"/>
    </location>
</feature>
<dbReference type="EMBL" id="QICS01000018">
    <property type="protein sequence ID" value="PXV85348.1"/>
    <property type="molecule type" value="Genomic_DNA"/>
</dbReference>
<dbReference type="Proteomes" id="UP000247523">
    <property type="component" value="Unassembled WGS sequence"/>
</dbReference>
<feature type="transmembrane region" description="Helical" evidence="1">
    <location>
        <begin position="354"/>
        <end position="377"/>
    </location>
</feature>
<sequence>MKNYFKENIVKYISIVSFLIFFILILIQYLNVFVCYDDYGFASLSYSNSIEGVRGLHYNLRQLIKFLYLYYIDWGGRVISFGTEALLLKNGVIVMQIAMALTVTLIMYFLYKIITIYPVKNKWFTAIAVCSLYGLIHIGMLRDSFYWYTSAVIYVMPFMPYLIGVYFYANTVNRQIVSDNNFKPEKNLMFYIKNILIAFILFIAAFSQEQVAISLSFMIASLMIYKYLILKKLNLWDYINTASTILGTLLVVFAPGNSKRMDEQINFYNSPLIARTLTNVDSIFKEVFGYKFIYIMTAYIMALALISMIMIIKNYGSKILNILFLLINMIILCLSLFLKMPLYAALENQLNKNLVMLLIFTYISFIIVQLTIYYLSVKKQIMLILFWASMCTIASMAFIPCITIRCYVPFVILSFGIITDLATTFIENIKYGIVFGMIMLLLIVPFSYKNYSVILDGYQINRSYHINNDTELKNTAKKIKNGVKVKSVTLQKLNNTICSNIMQYEDGFEFVKIWMCEYYDIPQNIEFNWVE</sequence>
<dbReference type="Pfam" id="PF19528">
    <property type="entry name" value="DUF6056"/>
    <property type="match status" value="1"/>
</dbReference>
<feature type="transmembrane region" description="Helical" evidence="1">
    <location>
        <begin position="12"/>
        <end position="30"/>
    </location>
</feature>
<name>A0A318EGX7_9FIRM</name>
<feature type="transmembrane region" description="Helical" evidence="1">
    <location>
        <begin position="211"/>
        <end position="228"/>
    </location>
</feature>
<feature type="transmembrane region" description="Helical" evidence="1">
    <location>
        <begin position="429"/>
        <end position="448"/>
    </location>
</feature>
<feature type="transmembrane region" description="Helical" evidence="1">
    <location>
        <begin position="123"/>
        <end position="140"/>
    </location>
</feature>
<evidence type="ECO:0000256" key="1">
    <source>
        <dbReference type="SAM" id="Phobius"/>
    </source>
</evidence>
<accession>A0A318EGX7</accession>
<dbReference type="RefSeq" id="WP_110291954.1">
    <property type="nucleotide sequence ID" value="NZ_QICS01000018.1"/>
</dbReference>
<feature type="transmembrane region" description="Helical" evidence="1">
    <location>
        <begin position="93"/>
        <end position="111"/>
    </location>
</feature>
<feature type="transmembrane region" description="Helical" evidence="1">
    <location>
        <begin position="235"/>
        <end position="254"/>
    </location>
</feature>